<dbReference type="EMBL" id="LAZR01025982">
    <property type="protein sequence ID" value="KKL70151.1"/>
    <property type="molecule type" value="Genomic_DNA"/>
</dbReference>
<reference evidence="2" key="1">
    <citation type="journal article" date="2015" name="Nature">
        <title>Complex archaea that bridge the gap between prokaryotes and eukaryotes.</title>
        <authorList>
            <person name="Spang A."/>
            <person name="Saw J.H."/>
            <person name="Jorgensen S.L."/>
            <person name="Zaremba-Niedzwiedzka K."/>
            <person name="Martijn J."/>
            <person name="Lind A.E."/>
            <person name="van Eijk R."/>
            <person name="Schleper C."/>
            <person name="Guy L."/>
            <person name="Ettema T.J."/>
        </authorList>
    </citation>
    <scope>NUCLEOTIDE SEQUENCE</scope>
</reference>
<accession>A0A0F9EV76</accession>
<feature type="non-terminal residue" evidence="2">
    <location>
        <position position="299"/>
    </location>
</feature>
<sequence>MRTLFAKRFSSLRSTISGFLSLVLIAQTILMTLPAPVSADPNNDPGVPPRLGEIDPSFSKKLAKGSSQEVADSAKNTGRTVFEADTAPSSNIDFSGAITKGVGYEIKSGANSLDMRLLGYATGEAMVLGDTRVFTPSENMSVVYTQSKNKVKEDIILAEKPLQNSFLFSISTGLQVKKETGGYRFYTRKKEQMFFLPNPTVVDSKGNKGTAWMNVSTDTIVLSVDQDFLDNASYPVTVDPTIISTGSHEYLTGANTQRKTFLDGNRYWVFHSDGTNIVYENSSDPESSWSDPEILESGT</sequence>
<dbReference type="InterPro" id="IPR001202">
    <property type="entry name" value="WW_dom"/>
</dbReference>
<gene>
    <name evidence="2" type="ORF">LCGC14_2107760</name>
</gene>
<evidence type="ECO:0000259" key="1">
    <source>
        <dbReference type="PROSITE" id="PS01159"/>
    </source>
</evidence>
<name>A0A0F9EV76_9ZZZZ</name>
<proteinExistence type="predicted"/>
<dbReference type="AlphaFoldDB" id="A0A0F9EV76"/>
<organism evidence="2">
    <name type="scientific">marine sediment metagenome</name>
    <dbReference type="NCBI Taxonomy" id="412755"/>
    <lineage>
        <taxon>unclassified sequences</taxon>
        <taxon>metagenomes</taxon>
        <taxon>ecological metagenomes</taxon>
    </lineage>
</organism>
<evidence type="ECO:0000313" key="2">
    <source>
        <dbReference type="EMBL" id="KKL70151.1"/>
    </source>
</evidence>
<protein>
    <recommendedName>
        <fullName evidence="1">WW domain-containing protein</fullName>
    </recommendedName>
</protein>
<comment type="caution">
    <text evidence="2">The sequence shown here is derived from an EMBL/GenBank/DDBJ whole genome shotgun (WGS) entry which is preliminary data.</text>
</comment>
<dbReference type="PROSITE" id="PS01159">
    <property type="entry name" value="WW_DOMAIN_1"/>
    <property type="match status" value="1"/>
</dbReference>
<feature type="domain" description="WW" evidence="1">
    <location>
        <begin position="268"/>
        <end position="292"/>
    </location>
</feature>